<accession>A0A2S9XBR4</accession>
<sequence length="671" mass="73912">MSEGEREELRERVASGAATGEERDRLAVILARAIRERDDAELDAIEALIDELRVLASAGSDRTSCTDALAGALLDAQIRAFERGEAADAWRRLDEIRARLHSGGTPDLLQDRLAAALYNMIRGGELLGDLAMRLAALEELRTRSYRDPSAAACRVALAELLADELARAARTDDPERAGRAVAELEGLHEFDPGVAIAREYARGLREMIAAEFSRPAALLDRLRTLAASFELPSGDPIRVRLAEGLVMAHASALRTDEELLAESLREQLRELCTSARGDVAVNTRAGLRGARARAAIIRAFGQALHDAAVLGLGFEFDGLDSQVGSTTTRAARALSELRLLVDHHETDAELRGQLMSALFQVHRNTIERDDDEAAELLQAEADALLTRDDALQSTDDADPEGRARLLDAPEHATRGRAQRAHRVRAQLRLDHLRMLLATHARAGDRGDWVRAELLLTRARNLVDLADSPLEMVEVLGQMLVNAHVDTGAANDEHSDQRDQHQRARALLLELRELAKAHPHSGALQLHLATALFNAHVNAGRRRASAQADRLLDDLERLHRDHPGLLELRRRLVMAIVNHHGDTLEREDLARASELLDRIRALVGTEDADNHLRMQLAMALGNNLAHVEDPANDEQGQRIINEMRVLAAREDAPDALRTLVLDELSDLFAPRQ</sequence>
<comment type="caution">
    <text evidence="1">The sequence shown here is derived from an EMBL/GenBank/DDBJ whole genome shotgun (WGS) entry which is preliminary data.</text>
</comment>
<proteinExistence type="predicted"/>
<dbReference type="AlphaFoldDB" id="A0A2S9XBR4"/>
<keyword evidence="2" id="KW-1185">Reference proteome</keyword>
<evidence type="ECO:0000313" key="2">
    <source>
        <dbReference type="Proteomes" id="UP000237968"/>
    </source>
</evidence>
<reference evidence="1 2" key="1">
    <citation type="submission" date="2018-03" db="EMBL/GenBank/DDBJ databases">
        <title>Draft Genome Sequences of the Obligatory Marine Myxobacteria Enhygromyxa salina SWB005.</title>
        <authorList>
            <person name="Poehlein A."/>
            <person name="Moghaddam J.A."/>
            <person name="Harms H."/>
            <person name="Alanjari M."/>
            <person name="Koenig G.M."/>
            <person name="Daniel R."/>
            <person name="Schaeberle T.F."/>
        </authorList>
    </citation>
    <scope>NUCLEOTIDE SEQUENCE [LARGE SCALE GENOMIC DNA]</scope>
    <source>
        <strain evidence="1 2">SWB005</strain>
    </source>
</reference>
<protein>
    <submittedName>
        <fullName evidence="1">Uncharacterized protein</fullName>
    </submittedName>
</protein>
<gene>
    <name evidence="1" type="ORF">ENSA5_66000</name>
</gene>
<name>A0A2S9XBR4_9BACT</name>
<dbReference type="EMBL" id="PVNK01000286">
    <property type="protein sequence ID" value="PRP90304.1"/>
    <property type="molecule type" value="Genomic_DNA"/>
</dbReference>
<dbReference type="Proteomes" id="UP000237968">
    <property type="component" value="Unassembled WGS sequence"/>
</dbReference>
<evidence type="ECO:0000313" key="1">
    <source>
        <dbReference type="EMBL" id="PRP90304.1"/>
    </source>
</evidence>
<organism evidence="1 2">
    <name type="scientific">Enhygromyxa salina</name>
    <dbReference type="NCBI Taxonomy" id="215803"/>
    <lineage>
        <taxon>Bacteria</taxon>
        <taxon>Pseudomonadati</taxon>
        <taxon>Myxococcota</taxon>
        <taxon>Polyangia</taxon>
        <taxon>Nannocystales</taxon>
        <taxon>Nannocystaceae</taxon>
        <taxon>Enhygromyxa</taxon>
    </lineage>
</organism>
<dbReference type="OrthoDB" id="9827620at2"/>
<dbReference type="RefSeq" id="WP_106395751.1">
    <property type="nucleotide sequence ID" value="NZ_PVNK01000286.1"/>
</dbReference>